<keyword evidence="3 4" id="KW-0732">Signal</keyword>
<protein>
    <recommendedName>
        <fullName evidence="5">Solute-binding protein family 5 domain-containing protein</fullName>
    </recommendedName>
</protein>
<evidence type="ECO:0000256" key="4">
    <source>
        <dbReference type="SAM" id="SignalP"/>
    </source>
</evidence>
<dbReference type="GO" id="GO:0015833">
    <property type="term" value="P:peptide transport"/>
    <property type="evidence" value="ECO:0007669"/>
    <property type="project" value="TreeGrafter"/>
</dbReference>
<dbReference type="PANTHER" id="PTHR30290">
    <property type="entry name" value="PERIPLASMIC BINDING COMPONENT OF ABC TRANSPORTER"/>
    <property type="match status" value="1"/>
</dbReference>
<evidence type="ECO:0000256" key="1">
    <source>
        <dbReference type="ARBA" id="ARBA00005695"/>
    </source>
</evidence>
<dbReference type="Gene3D" id="3.40.190.10">
    <property type="entry name" value="Periplasmic binding protein-like II"/>
    <property type="match status" value="1"/>
</dbReference>
<keyword evidence="2" id="KW-0813">Transport</keyword>
<dbReference type="Pfam" id="PF00496">
    <property type="entry name" value="SBP_bac_5"/>
    <property type="match status" value="1"/>
</dbReference>
<dbReference type="Proteomes" id="UP000185478">
    <property type="component" value="Chromosome"/>
</dbReference>
<evidence type="ECO:0000259" key="5">
    <source>
        <dbReference type="Pfam" id="PF00496"/>
    </source>
</evidence>
<dbReference type="EMBL" id="CP009245">
    <property type="protein sequence ID" value="APT85053.1"/>
    <property type="molecule type" value="Genomic_DNA"/>
</dbReference>
<feature type="signal peptide" evidence="4">
    <location>
        <begin position="1"/>
        <end position="18"/>
    </location>
</feature>
<comment type="similarity">
    <text evidence="1">Belongs to the bacterial solute-binding protein 5 family.</text>
</comment>
<organism evidence="6 7">
    <name type="scientific">Corynebacterium aquilae DSM 44791</name>
    <dbReference type="NCBI Taxonomy" id="1431546"/>
    <lineage>
        <taxon>Bacteria</taxon>
        <taxon>Bacillati</taxon>
        <taxon>Actinomycetota</taxon>
        <taxon>Actinomycetes</taxon>
        <taxon>Mycobacteriales</taxon>
        <taxon>Corynebacteriaceae</taxon>
        <taxon>Corynebacterium</taxon>
    </lineage>
</organism>
<dbReference type="GO" id="GO:0043190">
    <property type="term" value="C:ATP-binding cassette (ABC) transporter complex"/>
    <property type="evidence" value="ECO:0007669"/>
    <property type="project" value="InterPro"/>
</dbReference>
<dbReference type="PROSITE" id="PS51257">
    <property type="entry name" value="PROKAR_LIPOPROTEIN"/>
    <property type="match status" value="1"/>
</dbReference>
<keyword evidence="7" id="KW-1185">Reference proteome</keyword>
<dbReference type="KEGG" id="caqu:CAQU_08185"/>
<evidence type="ECO:0000256" key="2">
    <source>
        <dbReference type="ARBA" id="ARBA00022448"/>
    </source>
</evidence>
<dbReference type="GO" id="GO:0042597">
    <property type="term" value="C:periplasmic space"/>
    <property type="evidence" value="ECO:0007669"/>
    <property type="project" value="UniProtKB-ARBA"/>
</dbReference>
<accession>A0A1L7CH28</accession>
<evidence type="ECO:0000256" key="3">
    <source>
        <dbReference type="ARBA" id="ARBA00022729"/>
    </source>
</evidence>
<dbReference type="PIRSF" id="PIRSF002741">
    <property type="entry name" value="MppA"/>
    <property type="match status" value="1"/>
</dbReference>
<dbReference type="InterPro" id="IPR039424">
    <property type="entry name" value="SBP_5"/>
</dbReference>
<sequence>MRRTALAAVLSSALIATACSNPDGGSTSAEGASDADKNDTVVLLTGDELGQYNPIGVHGRSGDSHIFEGLYRVEPGVVDKQPELQPVLAAGPATANSDNTVWTVPVASGIKFSDGTDFGPEDVVATFKAIQDERSASEEASTWDFVKSVEEKDGNVVFTLERPFAEFPRLLLNGIAPSEAFDFNNLGPAEDSELNTKPVGTGPYKLESLRADEAVLTARDDYRAGAPEVKKIVVRHAPDENSRAQQIKSGEGDGTILEPKLALDFDGQDGYTVTAATSADWRGITLPSGNPFTGDAKVRQALNYAIDRDAMVRDVLDGKGHANSTFFASFYGKAFDKDSQFTHDQEKAEKLLDEAGWTKGADGIREKDGQKASFDIIYFPNRDAARLDLTLATVSDLKKIGVEANPVAIEPKNISADQVHTTPVMLGGGELPYTVDSQIYRLLHGKYAVAGQGGKFDNASDYSNPAIDALLDAARSESDADKRDELYRSLQREYIENPAMLQIAYVDHMYVTRDQGYKTSPLVLEPHSHGVTFGPWLHINEWTKK</sequence>
<dbReference type="InterPro" id="IPR030678">
    <property type="entry name" value="Peptide/Ni-bd"/>
</dbReference>
<feature type="chain" id="PRO_5039625061" description="Solute-binding protein family 5 domain-containing protein" evidence="4">
    <location>
        <begin position="19"/>
        <end position="545"/>
    </location>
</feature>
<evidence type="ECO:0000313" key="6">
    <source>
        <dbReference type="EMBL" id="APT85053.1"/>
    </source>
</evidence>
<feature type="domain" description="Solute-binding protein family 5" evidence="5">
    <location>
        <begin position="83"/>
        <end position="423"/>
    </location>
</feature>
<dbReference type="InterPro" id="IPR000914">
    <property type="entry name" value="SBP_5_dom"/>
</dbReference>
<reference evidence="6 7" key="1">
    <citation type="submission" date="2014-08" db="EMBL/GenBank/DDBJ databases">
        <title>Complete genome sequence of Corynebacterium aquilae S-613T(T) (=DSM 44791(T)), isolated from the choana of a healthy golden eagle.</title>
        <authorList>
            <person name="Ruckert C."/>
            <person name="Albersmeier A."/>
            <person name="Winkler A."/>
            <person name="Kalinowski J."/>
        </authorList>
    </citation>
    <scope>NUCLEOTIDE SEQUENCE [LARGE SCALE GENOMIC DNA]</scope>
    <source>
        <strain evidence="6 7">S-613</strain>
    </source>
</reference>
<name>A0A1L7CH28_9CORY</name>
<dbReference type="OrthoDB" id="9046151at2"/>
<dbReference type="STRING" id="1431546.CAQU_08185"/>
<dbReference type="GO" id="GO:1904680">
    <property type="term" value="F:peptide transmembrane transporter activity"/>
    <property type="evidence" value="ECO:0007669"/>
    <property type="project" value="TreeGrafter"/>
</dbReference>
<dbReference type="Gene3D" id="3.10.105.10">
    <property type="entry name" value="Dipeptide-binding Protein, Domain 3"/>
    <property type="match status" value="1"/>
</dbReference>
<dbReference type="SUPFAM" id="SSF53850">
    <property type="entry name" value="Periplasmic binding protein-like II"/>
    <property type="match status" value="1"/>
</dbReference>
<proteinExistence type="inferred from homology"/>
<gene>
    <name evidence="6" type="ORF">CAQU_08185</name>
</gene>
<evidence type="ECO:0000313" key="7">
    <source>
        <dbReference type="Proteomes" id="UP000185478"/>
    </source>
</evidence>
<dbReference type="PANTHER" id="PTHR30290:SF9">
    <property type="entry name" value="OLIGOPEPTIDE-BINDING PROTEIN APPA"/>
    <property type="match status" value="1"/>
</dbReference>
<dbReference type="AlphaFoldDB" id="A0A1L7CH28"/>
<dbReference type="Gene3D" id="3.90.76.10">
    <property type="entry name" value="Dipeptide-binding Protein, Domain 1"/>
    <property type="match status" value="1"/>
</dbReference>